<keyword evidence="4 7" id="KW-0472">Membrane</keyword>
<dbReference type="AlphaFoldDB" id="A0A6A5BNY3"/>
<dbReference type="GO" id="GO:0016020">
    <property type="term" value="C:membrane"/>
    <property type="evidence" value="ECO:0007669"/>
    <property type="project" value="UniProtKB-SubCell"/>
</dbReference>
<evidence type="ECO:0000256" key="7">
    <source>
        <dbReference type="SAM" id="Phobius"/>
    </source>
</evidence>
<dbReference type="RefSeq" id="XP_044560694.1">
    <property type="nucleotide sequence ID" value="XM_044708819.1"/>
</dbReference>
<comment type="caution">
    <text evidence="9">The sequence shown here is derived from an EMBL/GenBank/DDBJ whole genome shotgun (WGS) entry which is preliminary data.</text>
</comment>
<evidence type="ECO:0000256" key="3">
    <source>
        <dbReference type="ARBA" id="ARBA00022989"/>
    </source>
</evidence>
<feature type="domain" description="TM2" evidence="8">
    <location>
        <begin position="2"/>
        <end position="51"/>
    </location>
</feature>
<evidence type="ECO:0000313" key="10">
    <source>
        <dbReference type="Proteomes" id="UP000444721"/>
    </source>
</evidence>
<reference evidence="9 10" key="1">
    <citation type="journal article" date="2019" name="Sci. Rep.">
        <title>Nanopore sequencing improves the draft genome of the human pathogenic amoeba Naegleria fowleri.</title>
        <authorList>
            <person name="Liechti N."/>
            <person name="Schurch N."/>
            <person name="Bruggmann R."/>
            <person name="Wittwer M."/>
        </authorList>
    </citation>
    <scope>NUCLEOTIDE SEQUENCE [LARGE SCALE GENOMIC DNA]</scope>
    <source>
        <strain evidence="9 10">ATCC 30894</strain>
    </source>
</reference>
<dbReference type="EMBL" id="VFQX01000043">
    <property type="protein sequence ID" value="KAF0975981.1"/>
    <property type="molecule type" value="Genomic_DNA"/>
</dbReference>
<feature type="transmembrane region" description="Helical" evidence="7">
    <location>
        <begin position="6"/>
        <end position="26"/>
    </location>
</feature>
<gene>
    <name evidence="9" type="ORF">FDP41_005308</name>
</gene>
<dbReference type="GeneID" id="68112526"/>
<dbReference type="OrthoDB" id="10611451at2759"/>
<name>A0A6A5BNY3_NAEFO</name>
<proteinExistence type="predicted"/>
<feature type="transmembrane region" description="Helical" evidence="7">
    <location>
        <begin position="33"/>
        <end position="57"/>
    </location>
</feature>
<feature type="coiled-coil region" evidence="5">
    <location>
        <begin position="228"/>
        <end position="310"/>
    </location>
</feature>
<feature type="region of interest" description="Disordered" evidence="6">
    <location>
        <begin position="116"/>
        <end position="177"/>
    </location>
</feature>
<sequence length="329" mass="37105">MKDLLLAYICWMAGCVGVCGLHRFYLNSPLLGLIYLLSLGLLGMGQLLDVFFIPSLVESCNRGRLFYYASSSSNTNTATTDTTGPHYYSLGNHGGMNLGLGGLTFSFGGSGGGGGHHPYSNRNFDDMHQNAPSYVPPPPPPTTTSSQQSATSGDGNETEPPPPQEYIPPTANPFIHFNSSNHEGISLVVNGQTVDLSQGGTFFIDENGTIEGGVGVDDDDFDTGYTNNQIFEDQARRNREHLDRLNRQRVMEQNQRAMENQQRMTREANQRHFETMRRVNDMNMQSIRRMNEQNRNMMFQQNQRMQFQNNLNQTMRMNQMNNFNTFKRR</sequence>
<evidence type="ECO:0000259" key="8">
    <source>
        <dbReference type="Pfam" id="PF05154"/>
    </source>
</evidence>
<dbReference type="OMA" id="LAYICWM"/>
<accession>A0A6A5BNY3</accession>
<dbReference type="InterPro" id="IPR007829">
    <property type="entry name" value="TM2"/>
</dbReference>
<evidence type="ECO:0000256" key="2">
    <source>
        <dbReference type="ARBA" id="ARBA00022692"/>
    </source>
</evidence>
<dbReference type="PANTHER" id="PTHR44733:SF1">
    <property type="entry name" value="DNAJ HOMOLOG SUBFAMILY C MEMBER 22"/>
    <property type="match status" value="1"/>
</dbReference>
<dbReference type="PROSITE" id="PS51257">
    <property type="entry name" value="PROKAR_LIPOPROTEIN"/>
    <property type="match status" value="1"/>
</dbReference>
<evidence type="ECO:0000256" key="5">
    <source>
        <dbReference type="SAM" id="Coils"/>
    </source>
</evidence>
<evidence type="ECO:0000256" key="4">
    <source>
        <dbReference type="ARBA" id="ARBA00023136"/>
    </source>
</evidence>
<feature type="compositionally biased region" description="Low complexity" evidence="6">
    <location>
        <begin position="143"/>
        <end position="152"/>
    </location>
</feature>
<dbReference type="VEuPathDB" id="AmoebaDB:NfTy_053170"/>
<dbReference type="Pfam" id="PF05154">
    <property type="entry name" value="TM2"/>
    <property type="match status" value="1"/>
</dbReference>
<dbReference type="Proteomes" id="UP000444721">
    <property type="component" value="Unassembled WGS sequence"/>
</dbReference>
<keyword evidence="10" id="KW-1185">Reference proteome</keyword>
<evidence type="ECO:0000313" key="9">
    <source>
        <dbReference type="EMBL" id="KAF0975981.1"/>
    </source>
</evidence>
<dbReference type="VEuPathDB" id="AmoebaDB:NF0102310"/>
<keyword evidence="3 7" id="KW-1133">Transmembrane helix</keyword>
<keyword evidence="5" id="KW-0175">Coiled coil</keyword>
<comment type="subcellular location">
    <subcellularLocation>
        <location evidence="1">Membrane</location>
        <topology evidence="1">Multi-pass membrane protein</topology>
    </subcellularLocation>
</comment>
<keyword evidence="2 7" id="KW-0812">Transmembrane</keyword>
<organism evidence="9 10">
    <name type="scientific">Naegleria fowleri</name>
    <name type="common">Brain eating amoeba</name>
    <dbReference type="NCBI Taxonomy" id="5763"/>
    <lineage>
        <taxon>Eukaryota</taxon>
        <taxon>Discoba</taxon>
        <taxon>Heterolobosea</taxon>
        <taxon>Tetramitia</taxon>
        <taxon>Eutetramitia</taxon>
        <taxon>Vahlkampfiidae</taxon>
        <taxon>Naegleria</taxon>
    </lineage>
</organism>
<evidence type="ECO:0000256" key="1">
    <source>
        <dbReference type="ARBA" id="ARBA00004141"/>
    </source>
</evidence>
<dbReference type="PANTHER" id="PTHR44733">
    <property type="entry name" value="DNAJ HOMOLOG SUBFAMILY C MEMBER 22"/>
    <property type="match status" value="1"/>
</dbReference>
<protein>
    <recommendedName>
        <fullName evidence="8">TM2 domain-containing protein</fullName>
    </recommendedName>
</protein>
<dbReference type="VEuPathDB" id="AmoebaDB:FDP41_005308"/>
<evidence type="ECO:0000256" key="6">
    <source>
        <dbReference type="SAM" id="MobiDB-lite"/>
    </source>
</evidence>